<dbReference type="AlphaFoldDB" id="A0ABC8J6H6"/>
<protein>
    <submittedName>
        <fullName evidence="1">Uncharacterized protein</fullName>
    </submittedName>
</protein>
<dbReference type="Proteomes" id="UP001642260">
    <property type="component" value="Unassembled WGS sequence"/>
</dbReference>
<reference evidence="1 2" key="1">
    <citation type="submission" date="2022-03" db="EMBL/GenBank/DDBJ databases">
        <authorList>
            <person name="Macdonald S."/>
            <person name="Ahmed S."/>
            <person name="Newling K."/>
        </authorList>
    </citation>
    <scope>NUCLEOTIDE SEQUENCE [LARGE SCALE GENOMIC DNA]</scope>
</reference>
<sequence>MEIKLEWILGNDALFHANADDSFLIRNLKSSTHHSEVEIEPLCELTKLPWDAQIMVFQDVRSRFEQDSRVVRSMSPSKFLETLIILEECSRKK</sequence>
<accession>A0ABC8J6H6</accession>
<dbReference type="EMBL" id="CAKOAT010081821">
    <property type="protein sequence ID" value="CAH8314938.1"/>
    <property type="molecule type" value="Genomic_DNA"/>
</dbReference>
<comment type="caution">
    <text evidence="1">The sequence shown here is derived from an EMBL/GenBank/DDBJ whole genome shotgun (WGS) entry which is preliminary data.</text>
</comment>
<evidence type="ECO:0000313" key="1">
    <source>
        <dbReference type="EMBL" id="CAH8314938.1"/>
    </source>
</evidence>
<organism evidence="1 2">
    <name type="scientific">Eruca vesicaria subsp. sativa</name>
    <name type="common">Garden rocket</name>
    <name type="synonym">Eruca sativa</name>
    <dbReference type="NCBI Taxonomy" id="29727"/>
    <lineage>
        <taxon>Eukaryota</taxon>
        <taxon>Viridiplantae</taxon>
        <taxon>Streptophyta</taxon>
        <taxon>Embryophyta</taxon>
        <taxon>Tracheophyta</taxon>
        <taxon>Spermatophyta</taxon>
        <taxon>Magnoliopsida</taxon>
        <taxon>eudicotyledons</taxon>
        <taxon>Gunneridae</taxon>
        <taxon>Pentapetalae</taxon>
        <taxon>rosids</taxon>
        <taxon>malvids</taxon>
        <taxon>Brassicales</taxon>
        <taxon>Brassicaceae</taxon>
        <taxon>Brassiceae</taxon>
        <taxon>Eruca</taxon>
    </lineage>
</organism>
<keyword evidence="2" id="KW-1185">Reference proteome</keyword>
<evidence type="ECO:0000313" key="2">
    <source>
        <dbReference type="Proteomes" id="UP001642260"/>
    </source>
</evidence>
<proteinExistence type="predicted"/>
<gene>
    <name evidence="1" type="ORF">ERUC_LOCUS7293</name>
</gene>
<name>A0ABC8J6H6_ERUVS</name>